<dbReference type="Gene3D" id="2.40.70.10">
    <property type="entry name" value="Acid Proteases"/>
    <property type="match status" value="1"/>
</dbReference>
<evidence type="ECO:0000256" key="1">
    <source>
        <dbReference type="SAM" id="MobiDB-lite"/>
    </source>
</evidence>
<dbReference type="InterPro" id="IPR021109">
    <property type="entry name" value="Peptidase_aspartic_dom_sf"/>
</dbReference>
<evidence type="ECO:0000313" key="2">
    <source>
        <dbReference type="EMBL" id="KAK3356814.1"/>
    </source>
</evidence>
<feature type="region of interest" description="Disordered" evidence="1">
    <location>
        <begin position="285"/>
        <end position="309"/>
    </location>
</feature>
<feature type="region of interest" description="Disordered" evidence="1">
    <location>
        <begin position="1"/>
        <end position="61"/>
    </location>
</feature>
<reference evidence="2" key="2">
    <citation type="submission" date="2023-06" db="EMBL/GenBank/DDBJ databases">
        <authorList>
            <consortium name="Lawrence Berkeley National Laboratory"/>
            <person name="Haridas S."/>
            <person name="Hensen N."/>
            <person name="Bonometti L."/>
            <person name="Westerberg I."/>
            <person name="Brannstrom I.O."/>
            <person name="Guillou S."/>
            <person name="Cros-Aarteil S."/>
            <person name="Calhoun S."/>
            <person name="Kuo A."/>
            <person name="Mondo S."/>
            <person name="Pangilinan J."/>
            <person name="Riley R."/>
            <person name="Labutti K."/>
            <person name="Andreopoulos B."/>
            <person name="Lipzen A."/>
            <person name="Chen C."/>
            <person name="Yanf M."/>
            <person name="Daum C."/>
            <person name="Ng V."/>
            <person name="Clum A."/>
            <person name="Steindorff A."/>
            <person name="Ohm R."/>
            <person name="Martin F."/>
            <person name="Silar P."/>
            <person name="Natvig D."/>
            <person name="Lalanne C."/>
            <person name="Gautier V."/>
            <person name="Ament-Velasquez S.L."/>
            <person name="Kruys A."/>
            <person name="Hutchinson M.I."/>
            <person name="Powell A.J."/>
            <person name="Barry K."/>
            <person name="Miller A.N."/>
            <person name="Grigoriev I.V."/>
            <person name="Debuchy R."/>
            <person name="Gladieux P."/>
            <person name="Thoren M.H."/>
            <person name="Johannesson H."/>
        </authorList>
    </citation>
    <scope>NUCLEOTIDE SEQUENCE</scope>
    <source>
        <strain evidence="2">CBS 955.72</strain>
    </source>
</reference>
<proteinExistence type="predicted"/>
<feature type="compositionally biased region" description="Basic and acidic residues" evidence="1">
    <location>
        <begin position="285"/>
        <end position="299"/>
    </location>
</feature>
<protein>
    <submittedName>
        <fullName evidence="2">Uncharacterized protein</fullName>
    </submittedName>
</protein>
<sequence length="447" mass="48810">MAGISGNEVDGVFRRRKKPGRGYSDDSKPTKAPVIANLAHRSVPTNQNLLSQANSPPGNVGGSVEKLCKRLFQHGNSRKDIHLMSLSPTEAFRDLIKLIDDFSEAIKDAEPGGSKSPGDGSSQGMVAKSARTPANDNSVALESLLPPELTSQFFKSTAQLHRLNNLLFLDKDIVETTIYPQLQPIGQSGIMVDASTLWDSLVDLLAGFQSLHESPGRSLRALLKDVNDGNRKIKSLTRQYLLNSSLFHDPSVLAKIASLKSGPLVDLEWVNDAVLRSRNMEKRPDLFGDGGKDGVKDGVKDDDDDEEKSLTLPGQFNGICVEALIDTGAHCNLVAQGWLNKNNITVDDGSSRTQTLKMANGSLCHDCPIIYASWKFDGRENDWPKAEFVVIVAEDYDVLVGLPFLKKSRTLYNSEGVLVFPEFKKLHDKQGSVPVYPVNKKSTGGRG</sequence>
<accession>A0AAJ0HL84</accession>
<reference evidence="2" key="1">
    <citation type="journal article" date="2023" name="Mol. Phylogenet. Evol.">
        <title>Genome-scale phylogeny and comparative genomics of the fungal order Sordariales.</title>
        <authorList>
            <person name="Hensen N."/>
            <person name="Bonometti L."/>
            <person name="Westerberg I."/>
            <person name="Brannstrom I.O."/>
            <person name="Guillou S."/>
            <person name="Cros-Aarteil S."/>
            <person name="Calhoun S."/>
            <person name="Haridas S."/>
            <person name="Kuo A."/>
            <person name="Mondo S."/>
            <person name="Pangilinan J."/>
            <person name="Riley R."/>
            <person name="LaButti K."/>
            <person name="Andreopoulos B."/>
            <person name="Lipzen A."/>
            <person name="Chen C."/>
            <person name="Yan M."/>
            <person name="Daum C."/>
            <person name="Ng V."/>
            <person name="Clum A."/>
            <person name="Steindorff A."/>
            <person name="Ohm R.A."/>
            <person name="Martin F."/>
            <person name="Silar P."/>
            <person name="Natvig D.O."/>
            <person name="Lalanne C."/>
            <person name="Gautier V."/>
            <person name="Ament-Velasquez S.L."/>
            <person name="Kruys A."/>
            <person name="Hutchinson M.I."/>
            <person name="Powell A.J."/>
            <person name="Barry K."/>
            <person name="Miller A.N."/>
            <person name="Grigoriev I.V."/>
            <person name="Debuchy R."/>
            <person name="Gladieux P."/>
            <person name="Hiltunen Thoren M."/>
            <person name="Johannesson H."/>
        </authorList>
    </citation>
    <scope>NUCLEOTIDE SEQUENCE</scope>
    <source>
        <strain evidence="2">CBS 955.72</strain>
    </source>
</reference>
<feature type="compositionally biased region" description="Low complexity" evidence="1">
    <location>
        <begin position="112"/>
        <end position="124"/>
    </location>
</feature>
<dbReference type="CDD" id="cd00303">
    <property type="entry name" value="retropepsin_like"/>
    <property type="match status" value="1"/>
</dbReference>
<dbReference type="AlphaFoldDB" id="A0AAJ0HL84"/>
<comment type="caution">
    <text evidence="2">The sequence shown here is derived from an EMBL/GenBank/DDBJ whole genome shotgun (WGS) entry which is preliminary data.</text>
</comment>
<dbReference type="Proteomes" id="UP001275084">
    <property type="component" value="Unassembled WGS sequence"/>
</dbReference>
<name>A0AAJ0HL84_9PEZI</name>
<feature type="region of interest" description="Disordered" evidence="1">
    <location>
        <begin position="107"/>
        <end position="133"/>
    </location>
</feature>
<dbReference type="SUPFAM" id="SSF50630">
    <property type="entry name" value="Acid proteases"/>
    <property type="match status" value="1"/>
</dbReference>
<evidence type="ECO:0000313" key="3">
    <source>
        <dbReference type="Proteomes" id="UP001275084"/>
    </source>
</evidence>
<dbReference type="EMBL" id="JAUIQD010000003">
    <property type="protein sequence ID" value="KAK3356814.1"/>
    <property type="molecule type" value="Genomic_DNA"/>
</dbReference>
<feature type="compositionally biased region" description="Polar residues" evidence="1">
    <location>
        <begin position="43"/>
        <end position="57"/>
    </location>
</feature>
<keyword evidence="3" id="KW-1185">Reference proteome</keyword>
<organism evidence="2 3">
    <name type="scientific">Lasiosphaeria hispida</name>
    <dbReference type="NCBI Taxonomy" id="260671"/>
    <lineage>
        <taxon>Eukaryota</taxon>
        <taxon>Fungi</taxon>
        <taxon>Dikarya</taxon>
        <taxon>Ascomycota</taxon>
        <taxon>Pezizomycotina</taxon>
        <taxon>Sordariomycetes</taxon>
        <taxon>Sordariomycetidae</taxon>
        <taxon>Sordariales</taxon>
        <taxon>Lasiosphaeriaceae</taxon>
        <taxon>Lasiosphaeria</taxon>
    </lineage>
</organism>
<gene>
    <name evidence="2" type="ORF">B0T25DRAFT_566144</name>
</gene>